<gene>
    <name evidence="1" type="ORF">C0V82_11465</name>
</gene>
<dbReference type="RefSeq" id="WP_102112462.1">
    <property type="nucleotide sequence ID" value="NZ_BMGN01000008.1"/>
</dbReference>
<proteinExistence type="predicted"/>
<dbReference type="GO" id="GO:0016765">
    <property type="term" value="F:transferase activity, transferring alkyl or aryl (other than methyl) groups"/>
    <property type="evidence" value="ECO:0007669"/>
    <property type="project" value="InterPro"/>
</dbReference>
<reference evidence="1 2" key="1">
    <citation type="submission" date="2017-12" db="EMBL/GenBank/DDBJ databases">
        <title>Genomes of bacteria within cyanobacterial aggregates.</title>
        <authorList>
            <person name="Cai H."/>
        </authorList>
    </citation>
    <scope>NUCLEOTIDE SEQUENCE [LARGE SCALE GENOMIC DNA]</scope>
    <source>
        <strain evidence="1 2">TH16</strain>
    </source>
</reference>
<organism evidence="1 2">
    <name type="scientific">Niveispirillum cyanobacteriorum</name>
    <dbReference type="NCBI Taxonomy" id="1612173"/>
    <lineage>
        <taxon>Bacteria</taxon>
        <taxon>Pseudomonadati</taxon>
        <taxon>Pseudomonadota</taxon>
        <taxon>Alphaproteobacteria</taxon>
        <taxon>Rhodospirillales</taxon>
        <taxon>Azospirillaceae</taxon>
        <taxon>Niveispirillum</taxon>
    </lineage>
</organism>
<protein>
    <submittedName>
        <fullName evidence="1">Uncharacterized protein</fullName>
    </submittedName>
</protein>
<dbReference type="AlphaFoldDB" id="A0A2K9NCC2"/>
<keyword evidence="2" id="KW-1185">Reference proteome</keyword>
<dbReference type="EMBL" id="CP025611">
    <property type="protein sequence ID" value="AUN30790.1"/>
    <property type="molecule type" value="Genomic_DNA"/>
</dbReference>
<dbReference type="InterPro" id="IPR036968">
    <property type="entry name" value="Enolpyruvate_Tfrase_sf"/>
</dbReference>
<name>A0A2K9NCC2_9PROT</name>
<dbReference type="Proteomes" id="UP000234752">
    <property type="component" value="Chromosome eg_1"/>
</dbReference>
<dbReference type="Gene3D" id="3.65.10.10">
    <property type="entry name" value="Enolpyruvate transferase domain"/>
    <property type="match status" value="1"/>
</dbReference>
<dbReference type="OrthoDB" id="9809920at2"/>
<accession>A0A2K9NCC2</accession>
<dbReference type="Pfam" id="PF00275">
    <property type="entry name" value="EPSP_synthase"/>
    <property type="match status" value="1"/>
</dbReference>
<evidence type="ECO:0000313" key="1">
    <source>
        <dbReference type="EMBL" id="AUN30790.1"/>
    </source>
</evidence>
<evidence type="ECO:0000313" key="2">
    <source>
        <dbReference type="Proteomes" id="UP000234752"/>
    </source>
</evidence>
<dbReference type="SUPFAM" id="SSF55205">
    <property type="entry name" value="EPT/RTPC-like"/>
    <property type="match status" value="1"/>
</dbReference>
<dbReference type="InterPro" id="IPR001986">
    <property type="entry name" value="Enolpyruvate_Tfrase_dom"/>
</dbReference>
<dbReference type="KEGG" id="ncb:C0V82_11465"/>
<dbReference type="InterPro" id="IPR013792">
    <property type="entry name" value="RNA3'P_cycl/enolpyr_Trfase_a/b"/>
</dbReference>
<sequence length="205" mass="21025">MSAIDLPSLALILAALARGGTHVHVRDAHGLAALMPALTALGATVAAGETWRVQGRGMGGWCEPDRVLDLTARPGAVPLLTGALAAHDVTAVLAAESVSLTGLRPALERVGARLTVRRGDLLPGTITGTPWPIPALHEGLGPSKGMGLLLAGLNSPGRTGVTMLPDMEPALDLLRRFGAGVSVEDGNIWVKGYPDLLGPSDPIQV</sequence>